<organism evidence="3 4">
    <name type="scientific">Aedes aegypti</name>
    <name type="common">Yellowfever mosquito</name>
    <name type="synonym">Culex aegypti</name>
    <dbReference type="NCBI Taxonomy" id="7159"/>
    <lineage>
        <taxon>Eukaryota</taxon>
        <taxon>Metazoa</taxon>
        <taxon>Ecdysozoa</taxon>
        <taxon>Arthropoda</taxon>
        <taxon>Hexapoda</taxon>
        <taxon>Insecta</taxon>
        <taxon>Pterygota</taxon>
        <taxon>Neoptera</taxon>
        <taxon>Endopterygota</taxon>
        <taxon>Diptera</taxon>
        <taxon>Nematocera</taxon>
        <taxon>Culicoidea</taxon>
        <taxon>Culicidae</taxon>
        <taxon>Culicinae</taxon>
        <taxon>Aedini</taxon>
        <taxon>Aedes</taxon>
        <taxon>Stegomyia</taxon>
    </lineage>
</organism>
<feature type="compositionally biased region" description="Low complexity" evidence="1">
    <location>
        <begin position="150"/>
        <end position="159"/>
    </location>
</feature>
<accession>Q17LG6</accession>
<dbReference type="OMA" id="QGYDYVR"/>
<reference evidence="3" key="3">
    <citation type="submission" date="2012-09" db="EMBL/GenBank/DDBJ databases">
        <authorList>
            <consortium name="VectorBase"/>
        </authorList>
    </citation>
    <scope>NUCLEOTIDE SEQUENCE</scope>
    <source>
        <strain evidence="3">Liverpool</strain>
    </source>
</reference>
<dbReference type="VEuPathDB" id="VectorBase:AAEL001351"/>
<gene>
    <name evidence="3" type="ORF">AaeL_AAEL001351</name>
</gene>
<feature type="compositionally biased region" description="Low complexity" evidence="1">
    <location>
        <begin position="188"/>
        <end position="204"/>
    </location>
</feature>
<feature type="signal peptide" evidence="2">
    <location>
        <begin position="1"/>
        <end position="22"/>
    </location>
</feature>
<name>Q17LG6_AEDAE</name>
<dbReference type="HOGENOM" id="CLU_1195709_0_0_1"/>
<reference evidence="3" key="1">
    <citation type="submission" date="2005-10" db="EMBL/GenBank/DDBJ databases">
        <authorList>
            <person name="Loftus B.J."/>
            <person name="Nene V.M."/>
            <person name="Hannick L.I."/>
            <person name="Bidwell S."/>
            <person name="Haas B."/>
            <person name="Amedeo P."/>
            <person name="Orvis J."/>
            <person name="Wortman J.R."/>
            <person name="White O.R."/>
            <person name="Salzberg S."/>
            <person name="Shumway M."/>
            <person name="Koo H."/>
            <person name="Zhao Y."/>
            <person name="Holmes M."/>
            <person name="Miller J."/>
            <person name="Schatz M."/>
            <person name="Pop M."/>
            <person name="Pai G."/>
            <person name="Utterback T."/>
            <person name="Rogers Y.-H."/>
            <person name="Kravitz S."/>
            <person name="Fraser C.M."/>
        </authorList>
    </citation>
    <scope>NUCLEOTIDE SEQUENCE</scope>
    <source>
        <strain evidence="3">Liverpool</strain>
    </source>
</reference>
<sequence length="232" mass="23959">MNRVLLFGTGVLLLFAIGVSHARPQEAPLAEYPTAQTAVPAGSGGVSTTSTTSTAAPEESKVSKFFDDVSSVFKQGTAKVKESFENAATSVKDGVMRGYDYVKDKFSGNGDAVTTPGSPASSSTTTGSDPLTSTGSEKTISSVKSAGNNAAAPTPTTKPVRVEPNDEEPADDDRLIFIGDEDTATDLTPNTTPKTSASTTPASNLDDRFILDGPLACPKGQKAVNGVCRNTF</sequence>
<dbReference type="AlphaFoldDB" id="Q17LG6"/>
<feature type="region of interest" description="Disordered" evidence="1">
    <location>
        <begin position="108"/>
        <end position="205"/>
    </location>
</feature>
<evidence type="ECO:0000256" key="1">
    <source>
        <dbReference type="SAM" id="MobiDB-lite"/>
    </source>
</evidence>
<dbReference type="KEGG" id="aag:5570094"/>
<feature type="compositionally biased region" description="Polar residues" evidence="1">
    <location>
        <begin position="129"/>
        <end position="148"/>
    </location>
</feature>
<dbReference type="PhylomeDB" id="Q17LG6"/>
<feature type="chain" id="PRO_5030175528" evidence="2">
    <location>
        <begin position="23"/>
        <end position="232"/>
    </location>
</feature>
<dbReference type="EMBL" id="CH477215">
    <property type="protein sequence ID" value="EAT47570.1"/>
    <property type="molecule type" value="Genomic_DNA"/>
</dbReference>
<reference evidence="3" key="2">
    <citation type="journal article" date="2007" name="Science">
        <title>Genome sequence of Aedes aegypti, a major arbovirus vector.</title>
        <authorList>
            <person name="Nene V."/>
            <person name="Wortman J.R."/>
            <person name="Lawson D."/>
            <person name="Haas B."/>
            <person name="Kodira C."/>
            <person name="Tu Z.J."/>
            <person name="Loftus B."/>
            <person name="Xi Z."/>
            <person name="Megy K."/>
            <person name="Grabherr M."/>
            <person name="Ren Q."/>
            <person name="Zdobnov E.M."/>
            <person name="Lobo N.F."/>
            <person name="Campbell K.S."/>
            <person name="Brown S.E."/>
            <person name="Bonaldo M.F."/>
            <person name="Zhu J."/>
            <person name="Sinkins S.P."/>
            <person name="Hogenkamp D.G."/>
            <person name="Amedeo P."/>
            <person name="Arensburger P."/>
            <person name="Atkinson P.W."/>
            <person name="Bidwell S."/>
            <person name="Biedler J."/>
            <person name="Birney E."/>
            <person name="Bruggner R.V."/>
            <person name="Costas J."/>
            <person name="Coy M.R."/>
            <person name="Crabtree J."/>
            <person name="Crawford M."/>
            <person name="Debruyn B."/>
            <person name="Decaprio D."/>
            <person name="Eiglmeier K."/>
            <person name="Eisenstadt E."/>
            <person name="El-Dorry H."/>
            <person name="Gelbart W.M."/>
            <person name="Gomes S.L."/>
            <person name="Hammond M."/>
            <person name="Hannick L.I."/>
            <person name="Hogan J.R."/>
            <person name="Holmes M.H."/>
            <person name="Jaffe D."/>
            <person name="Johnston J.S."/>
            <person name="Kennedy R.C."/>
            <person name="Koo H."/>
            <person name="Kravitz S."/>
            <person name="Kriventseva E.V."/>
            <person name="Kulp D."/>
            <person name="Labutti K."/>
            <person name="Lee E."/>
            <person name="Li S."/>
            <person name="Lovin D.D."/>
            <person name="Mao C."/>
            <person name="Mauceli E."/>
            <person name="Menck C.F."/>
            <person name="Miller J.R."/>
            <person name="Montgomery P."/>
            <person name="Mori A."/>
            <person name="Nascimento A.L."/>
            <person name="Naveira H.F."/>
            <person name="Nusbaum C."/>
            <person name="O'leary S."/>
            <person name="Orvis J."/>
            <person name="Pertea M."/>
            <person name="Quesneville H."/>
            <person name="Reidenbach K.R."/>
            <person name="Rogers Y.H."/>
            <person name="Roth C.W."/>
            <person name="Schneider J.R."/>
            <person name="Schatz M."/>
            <person name="Shumway M."/>
            <person name="Stanke M."/>
            <person name="Stinson E.O."/>
            <person name="Tubio J.M."/>
            <person name="Vanzee J.P."/>
            <person name="Verjovski-Almeida S."/>
            <person name="Werner D."/>
            <person name="White O."/>
            <person name="Wyder S."/>
            <person name="Zeng Q."/>
            <person name="Zhao Q."/>
            <person name="Zhao Y."/>
            <person name="Hill C.A."/>
            <person name="Raikhel A.S."/>
            <person name="Soares M.B."/>
            <person name="Knudson D.L."/>
            <person name="Lee N.H."/>
            <person name="Galagan J."/>
            <person name="Salzberg S.L."/>
            <person name="Paulsen I.T."/>
            <person name="Dimopoulos G."/>
            <person name="Collins F.H."/>
            <person name="Birren B."/>
            <person name="Fraser-Liggett C.M."/>
            <person name="Severson D.W."/>
        </authorList>
    </citation>
    <scope>NUCLEOTIDE SEQUENCE [LARGE SCALE GENOMIC DNA]</scope>
    <source>
        <strain evidence="3">Liverpool</strain>
    </source>
</reference>
<keyword evidence="2" id="KW-0732">Signal</keyword>
<dbReference type="eggNOG" id="ENOG502TD4K">
    <property type="taxonomic scope" value="Eukaryota"/>
</dbReference>
<dbReference type="OrthoDB" id="7738357at2759"/>
<feature type="compositionally biased region" description="Low complexity" evidence="1">
    <location>
        <begin position="46"/>
        <end position="57"/>
    </location>
</feature>
<dbReference type="Proteomes" id="UP000682892">
    <property type="component" value="Chromosome 3"/>
</dbReference>
<dbReference type="PaxDb" id="7159-AAEL001351-PA"/>
<evidence type="ECO:0000313" key="4">
    <source>
        <dbReference type="Proteomes" id="UP000682892"/>
    </source>
</evidence>
<feature type="compositionally biased region" description="Low complexity" evidence="1">
    <location>
        <begin position="114"/>
        <end position="128"/>
    </location>
</feature>
<feature type="region of interest" description="Disordered" evidence="1">
    <location>
        <begin position="37"/>
        <end position="60"/>
    </location>
</feature>
<proteinExistence type="predicted"/>
<protein>
    <submittedName>
        <fullName evidence="3">AAEL001351-PA</fullName>
    </submittedName>
</protein>
<evidence type="ECO:0000313" key="3">
    <source>
        <dbReference type="EMBL" id="EAT47570.1"/>
    </source>
</evidence>
<evidence type="ECO:0000256" key="2">
    <source>
        <dbReference type="SAM" id="SignalP"/>
    </source>
</evidence>